<proteinExistence type="inferred from homology"/>
<dbReference type="InterPro" id="IPR043129">
    <property type="entry name" value="ATPase_NBD"/>
</dbReference>
<evidence type="ECO:0000259" key="2">
    <source>
        <dbReference type="Pfam" id="PF12802"/>
    </source>
</evidence>
<reference evidence="4" key="1">
    <citation type="journal article" date="2021" name="Int. J. Syst. Evol. Microbiol.">
        <title>Actinocatenispora comari sp. nov., an endophytic actinomycete isolated from aerial parts of Comarum salesowianum.</title>
        <authorList>
            <person name="Oyunbileg N."/>
            <person name="Iizaka Y."/>
            <person name="Hamada M."/>
            <person name="Davaapurev B.O."/>
            <person name="Fukumoto A."/>
            <person name="Tsetseg B."/>
            <person name="Kato F."/>
            <person name="Tamura T."/>
            <person name="Batkhuu J."/>
            <person name="Anzai Y."/>
        </authorList>
    </citation>
    <scope>NUCLEOTIDE SEQUENCE [LARGE SCALE GENOMIC DNA]</scope>
    <source>
        <strain evidence="4">NUM-2625</strain>
    </source>
</reference>
<dbReference type="InterPro" id="IPR036388">
    <property type="entry name" value="WH-like_DNA-bd_sf"/>
</dbReference>
<comment type="caution">
    <text evidence="3">The sequence shown here is derived from an EMBL/GenBank/DDBJ whole genome shotgun (WGS) entry which is preliminary data.</text>
</comment>
<dbReference type="CDD" id="cd00090">
    <property type="entry name" value="HTH_ARSR"/>
    <property type="match status" value="1"/>
</dbReference>
<keyword evidence="3" id="KW-0418">Kinase</keyword>
<accession>A0A8J4A8V4</accession>
<dbReference type="GO" id="GO:0016301">
    <property type="term" value="F:kinase activity"/>
    <property type="evidence" value="ECO:0007669"/>
    <property type="project" value="UniProtKB-KW"/>
</dbReference>
<dbReference type="AlphaFoldDB" id="A0A8J4A8V4"/>
<gene>
    <name evidence="3" type="ORF">NUM_16090</name>
</gene>
<dbReference type="Proteomes" id="UP000614996">
    <property type="component" value="Unassembled WGS sequence"/>
</dbReference>
<feature type="domain" description="HTH marR-type" evidence="2">
    <location>
        <begin position="22"/>
        <end position="65"/>
    </location>
</feature>
<comment type="similarity">
    <text evidence="1">Belongs to the ROK (NagC/XylR) family.</text>
</comment>
<dbReference type="SUPFAM" id="SSF46785">
    <property type="entry name" value="Winged helix' DNA-binding domain"/>
    <property type="match status" value="1"/>
</dbReference>
<dbReference type="EMBL" id="BOPO01000023">
    <property type="protein sequence ID" value="GIL26355.1"/>
    <property type="molecule type" value="Genomic_DNA"/>
</dbReference>
<dbReference type="GO" id="GO:0003700">
    <property type="term" value="F:DNA-binding transcription factor activity"/>
    <property type="evidence" value="ECO:0007669"/>
    <property type="project" value="InterPro"/>
</dbReference>
<dbReference type="Pfam" id="PF12802">
    <property type="entry name" value="MarR_2"/>
    <property type="match status" value="1"/>
</dbReference>
<dbReference type="InterPro" id="IPR000600">
    <property type="entry name" value="ROK"/>
</dbReference>
<sequence length="395" mass="40973">MGEQDESTFTRARLRGINERLLLDRLRALGPTSRAELARRTGLSKPTVSAALASLESAGLVRAAGSRPPAGRGRIALLYEADPTAGYVAGVDIGRGSVRAALADLSGEIIARAETPNRARSGAALADLVVATVRDAASTARVAASRLDRVVIGTPGVYEPDTDRIRYAVNLPGWGRPGVRARLHTALRTEIELHNDANLAALAEYRSGVGAGSRLFVYLWIGTGLGLGVVAGGEPFVGAHGAAGEIGFLPMAPDAPAAPAAPRGVLEAAVSADSVVDTARELGMSGRLSARQVFDAARAGDERAAATVRREGERLAYVAAAVSAVLDPDLIALGGTVGGNADLLLAPVRHTLPRLTPLRPHVTVGTLDDPVLRGALARALDTARDDAFARRTDTR</sequence>
<evidence type="ECO:0000313" key="4">
    <source>
        <dbReference type="Proteomes" id="UP000614996"/>
    </source>
</evidence>
<dbReference type="SUPFAM" id="SSF53067">
    <property type="entry name" value="Actin-like ATPase domain"/>
    <property type="match status" value="1"/>
</dbReference>
<organism evidence="3 4">
    <name type="scientific">Actinocatenispora comari</name>
    <dbReference type="NCBI Taxonomy" id="2807577"/>
    <lineage>
        <taxon>Bacteria</taxon>
        <taxon>Bacillati</taxon>
        <taxon>Actinomycetota</taxon>
        <taxon>Actinomycetes</taxon>
        <taxon>Micromonosporales</taxon>
        <taxon>Micromonosporaceae</taxon>
        <taxon>Actinocatenispora</taxon>
    </lineage>
</organism>
<dbReference type="Pfam" id="PF00480">
    <property type="entry name" value="ROK"/>
    <property type="match status" value="1"/>
</dbReference>
<protein>
    <submittedName>
        <fullName evidence="3">Sugar kinase</fullName>
    </submittedName>
</protein>
<evidence type="ECO:0000256" key="1">
    <source>
        <dbReference type="ARBA" id="ARBA00006479"/>
    </source>
</evidence>
<dbReference type="InterPro" id="IPR000835">
    <property type="entry name" value="HTH_MarR-typ"/>
</dbReference>
<keyword evidence="4" id="KW-1185">Reference proteome</keyword>
<name>A0A8J4A8V4_9ACTN</name>
<dbReference type="InterPro" id="IPR011991">
    <property type="entry name" value="ArsR-like_HTH"/>
</dbReference>
<dbReference type="PANTHER" id="PTHR18964">
    <property type="entry name" value="ROK (REPRESSOR, ORF, KINASE) FAMILY"/>
    <property type="match status" value="1"/>
</dbReference>
<dbReference type="PANTHER" id="PTHR18964:SF149">
    <property type="entry name" value="BIFUNCTIONAL UDP-N-ACETYLGLUCOSAMINE 2-EPIMERASE_N-ACETYLMANNOSAMINE KINASE"/>
    <property type="match status" value="1"/>
</dbReference>
<keyword evidence="3" id="KW-0808">Transferase</keyword>
<dbReference type="Gene3D" id="3.30.420.40">
    <property type="match status" value="2"/>
</dbReference>
<dbReference type="Gene3D" id="1.10.10.10">
    <property type="entry name" value="Winged helix-like DNA-binding domain superfamily/Winged helix DNA-binding domain"/>
    <property type="match status" value="1"/>
</dbReference>
<dbReference type="InterPro" id="IPR036390">
    <property type="entry name" value="WH_DNA-bd_sf"/>
</dbReference>
<evidence type="ECO:0000313" key="3">
    <source>
        <dbReference type="EMBL" id="GIL26355.1"/>
    </source>
</evidence>
<dbReference type="RefSeq" id="WP_207124154.1">
    <property type="nucleotide sequence ID" value="NZ_BOPO01000023.1"/>
</dbReference>